<feature type="compositionally biased region" description="Polar residues" evidence="1">
    <location>
        <begin position="127"/>
        <end position="138"/>
    </location>
</feature>
<dbReference type="SMART" id="SM00367">
    <property type="entry name" value="LRR_CC"/>
    <property type="match status" value="6"/>
</dbReference>
<evidence type="ECO:0000256" key="1">
    <source>
        <dbReference type="SAM" id="MobiDB-lite"/>
    </source>
</evidence>
<dbReference type="GO" id="GO:0031146">
    <property type="term" value="P:SCF-dependent proteasomal ubiquitin-dependent protein catabolic process"/>
    <property type="evidence" value="ECO:0007669"/>
    <property type="project" value="TreeGrafter"/>
</dbReference>
<feature type="region of interest" description="Disordered" evidence="1">
    <location>
        <begin position="510"/>
        <end position="618"/>
    </location>
</feature>
<evidence type="ECO:0008006" key="4">
    <source>
        <dbReference type="Google" id="ProtNLM"/>
    </source>
</evidence>
<feature type="region of interest" description="Disordered" evidence="1">
    <location>
        <begin position="414"/>
        <end position="498"/>
    </location>
</feature>
<feature type="compositionally biased region" description="Low complexity" evidence="1">
    <location>
        <begin position="1343"/>
        <end position="1358"/>
    </location>
</feature>
<accession>A0A5C3F9B8</accession>
<feature type="region of interest" description="Disordered" evidence="1">
    <location>
        <begin position="259"/>
        <end position="293"/>
    </location>
</feature>
<sequence>MDPARQTWIVDMETQAQRQPTAGPSSRRHTTPPLPFPVSHPCHDPADPKGKGRQMEPTDGLSGDHLAQASAANVDVAPENLPLQQTGSDHHQGRADGIFGSVAPRPVFPNSLYALEDDSGGDRHDGQPSSSYRTSSAAPASRTLCGSRPIDSSRSDSDVRGIPIAANRQATGKGRPTHVRASSSAASANLFDFFGPSSVASAGTAVTATTSSRPSSLHGDSLSKLPTPEPYRAPSRCDHGPASAPERIAQGADVDLRAPHHHPLCDTLQRSDGRSAGVATHRVESQSPPTYPDEALPGYEDAPPYTPSPMISAQIGGLHGENEDLRLTSGNFRDRFLSSRLARRLHISGARQAGDGDVAPRSSDPLTLQGSPGDIRRPHQRIPFVRSDSAPEPPRLNRRRVEVRSFAATNYVQGAVMGPTSGRARSRRPSSSANVRRGPSTLDSVPMRSTRGPSSATPPTTSVLSERSTAAAVSTVDGRASQGNSRPHSRAASYAGGSGGLFTCGYTSSVRSGASTPMRQARSNKSRSVSLRDLSDRLLHRDRDHNHGHDSETDGGHQRDAADLGSAAEPTHASEEMIATTAPATPPDAEASVPASASNHERPAGETSESPPQYPVAHNERPSWLYPVNSVPHASVVIEAAEPCGPISLLPSATPCHFAKLPRELALLCFESLIGLHINEHLQQIEDGAWRGSIAFGRRWVGVQSAMRELIRLRRVSRQWQDYVLDGQLWHSLELPSFPHMSAACLHRIARAAGPFVKTLDLRGSSGLASHPMPSLSGAGQHGGMTSAGAGSTPPSITWSSLVELNLQGCRNLSSSSLADFLRSTPGLRALDLGGLDCVTDGTCRTISETLTALEQLDISRCANVTDAGIAALVASPGPSSPPFGGCPRDTASSFRIFRAAGVTTPAPETMSSIGKRWPNLEELDLSHTDLDNACIASWVSSWGDSRRGKDADVTPVAATDNGDVRDSAYHIALTPRQAGSLEDEGPIHRRTFPRLVKLKLGSCPRLTDVAASHLAWALPSLEVLELSSAGGAQDQRIRDAGLLRLLPSVPRLRRLDLEGASTISDRVLAALTPPPSCVEVNGAAVPPEGVAAASGSLRLNRLRRQQGRGAVSDPVEGALPSPSSDIAAGAALIPVTGTQLTHLVLSSAKQLSVAAIILLIRGCPNLHHLELDDTEAGDAVAREFVLLARRRKAQGAHLTLIDCRGLTRSTNLELAHLESVEGSAGTRPRAGRRGWTFRHFRYDDADAAAIESSRAARVVQSGADMDTEIAGVVDASGRQDTLTSSDPRRTNGTAAHTSTAALRAVLGQDECNADRVVLKNYYAWESVQTRARARDAGRSSRGRSSTTAAAPPRATRTGSTRTWWLRILAAVIGDPNDGGEDTNVR</sequence>
<organism evidence="2 3">
    <name type="scientific">Pseudozyma flocculosa</name>
    <dbReference type="NCBI Taxonomy" id="84751"/>
    <lineage>
        <taxon>Eukaryota</taxon>
        <taxon>Fungi</taxon>
        <taxon>Dikarya</taxon>
        <taxon>Basidiomycota</taxon>
        <taxon>Ustilaginomycotina</taxon>
        <taxon>Ustilaginomycetes</taxon>
        <taxon>Ustilaginales</taxon>
        <taxon>Ustilaginaceae</taxon>
        <taxon>Pseudozyma</taxon>
    </lineage>
</organism>
<feature type="region of interest" description="Disordered" evidence="1">
    <location>
        <begin position="205"/>
        <end position="244"/>
    </location>
</feature>
<dbReference type="OrthoDB" id="550575at2759"/>
<gene>
    <name evidence="2" type="ORF">PSFLO_05463</name>
</gene>
<feature type="compositionally biased region" description="Polar residues" evidence="1">
    <location>
        <begin position="1279"/>
        <end position="1295"/>
    </location>
</feature>
<keyword evidence="3" id="KW-1185">Reference proteome</keyword>
<dbReference type="PANTHER" id="PTHR13318:SF190">
    <property type="entry name" value="PARTNER OF PAIRED, ISOFORM B"/>
    <property type="match status" value="1"/>
</dbReference>
<feature type="region of interest" description="Disordered" evidence="1">
    <location>
        <begin position="1"/>
        <end position="95"/>
    </location>
</feature>
<dbReference type="Proteomes" id="UP000323386">
    <property type="component" value="Unassembled WGS sequence"/>
</dbReference>
<evidence type="ECO:0000313" key="3">
    <source>
        <dbReference type="Proteomes" id="UP000323386"/>
    </source>
</evidence>
<feature type="compositionally biased region" description="Basic and acidic residues" evidence="1">
    <location>
        <begin position="533"/>
        <end position="562"/>
    </location>
</feature>
<protein>
    <recommendedName>
        <fullName evidence="4">F-box domain-containing protein</fullName>
    </recommendedName>
</protein>
<feature type="region of interest" description="Disordered" evidence="1">
    <location>
        <begin position="1271"/>
        <end position="1295"/>
    </location>
</feature>
<evidence type="ECO:0000313" key="2">
    <source>
        <dbReference type="EMBL" id="SPO39981.1"/>
    </source>
</evidence>
<feature type="compositionally biased region" description="Polar residues" evidence="1">
    <location>
        <begin position="14"/>
        <end position="24"/>
    </location>
</feature>
<feature type="region of interest" description="Disordered" evidence="1">
    <location>
        <begin position="1333"/>
        <end position="1358"/>
    </location>
</feature>
<dbReference type="InterPro" id="IPR006553">
    <property type="entry name" value="Leu-rich_rpt_Cys-con_subtyp"/>
</dbReference>
<dbReference type="EMBL" id="OOIP01000017">
    <property type="protein sequence ID" value="SPO39981.1"/>
    <property type="molecule type" value="Genomic_DNA"/>
</dbReference>
<feature type="region of interest" description="Disordered" evidence="1">
    <location>
        <begin position="352"/>
        <end position="400"/>
    </location>
</feature>
<dbReference type="SUPFAM" id="SSF52047">
    <property type="entry name" value="RNI-like"/>
    <property type="match status" value="1"/>
</dbReference>
<feature type="region of interest" description="Disordered" evidence="1">
    <location>
        <begin position="768"/>
        <end position="792"/>
    </location>
</feature>
<feature type="region of interest" description="Disordered" evidence="1">
    <location>
        <begin position="111"/>
        <end position="181"/>
    </location>
</feature>
<dbReference type="InterPro" id="IPR032675">
    <property type="entry name" value="LRR_dom_sf"/>
</dbReference>
<feature type="compositionally biased region" description="Polar residues" evidence="1">
    <location>
        <begin position="451"/>
        <end position="472"/>
    </location>
</feature>
<dbReference type="Gene3D" id="3.80.10.10">
    <property type="entry name" value="Ribonuclease Inhibitor"/>
    <property type="match status" value="3"/>
</dbReference>
<proteinExistence type="predicted"/>
<reference evidence="2 3" key="1">
    <citation type="submission" date="2018-03" db="EMBL/GenBank/DDBJ databases">
        <authorList>
            <person name="Guldener U."/>
        </authorList>
    </citation>
    <scope>NUCLEOTIDE SEQUENCE [LARGE SCALE GENOMIC DNA]</scope>
    <source>
        <strain evidence="2 3">DAOM196992</strain>
    </source>
</reference>
<feature type="compositionally biased region" description="Basic and acidic residues" evidence="1">
    <location>
        <begin position="41"/>
        <end position="56"/>
    </location>
</feature>
<dbReference type="PANTHER" id="PTHR13318">
    <property type="entry name" value="PARTNER OF PAIRED, ISOFORM B-RELATED"/>
    <property type="match status" value="1"/>
</dbReference>
<feature type="compositionally biased region" description="Polar residues" evidence="1">
    <location>
        <begin position="510"/>
        <end position="523"/>
    </location>
</feature>
<name>A0A5C3F9B8_9BASI</name>
<dbReference type="GO" id="GO:0019005">
    <property type="term" value="C:SCF ubiquitin ligase complex"/>
    <property type="evidence" value="ECO:0007669"/>
    <property type="project" value="TreeGrafter"/>
</dbReference>